<dbReference type="PANTHER" id="PTHR42760">
    <property type="entry name" value="SHORT-CHAIN DEHYDROGENASES/REDUCTASES FAMILY MEMBER"/>
    <property type="match status" value="1"/>
</dbReference>
<evidence type="ECO:0000313" key="2">
    <source>
        <dbReference type="EMBL" id="AHD23552.1"/>
    </source>
</evidence>
<dbReference type="InterPro" id="IPR036291">
    <property type="entry name" value="NAD(P)-bd_dom_sf"/>
</dbReference>
<dbReference type="eggNOG" id="COG1028">
    <property type="taxonomic scope" value="Bacteria"/>
</dbReference>
<accession>V9XQB8</accession>
<sequence>MVDAAVREFGTAQHDRTAAREWAPKQVCCNVICPGVQSAAYRRVAAADPQMAATQAAANPMGRIGDPLDDIGAVAAFLASDDSRYPTGNTLFVDGGSHVNGVQ</sequence>
<evidence type="ECO:0008006" key="4">
    <source>
        <dbReference type="Google" id="ProtNLM"/>
    </source>
</evidence>
<proteinExistence type="inferred from homology"/>
<dbReference type="InterPro" id="IPR002347">
    <property type="entry name" value="SDR_fam"/>
</dbReference>
<evidence type="ECO:0000256" key="1">
    <source>
        <dbReference type="ARBA" id="ARBA00006484"/>
    </source>
</evidence>
<gene>
    <name evidence="2" type="ORF">Y013_00640</name>
</gene>
<dbReference type="KEGG" id="rpy:Y013_00640"/>
<dbReference type="Gene3D" id="3.40.50.720">
    <property type="entry name" value="NAD(P)-binding Rossmann-like Domain"/>
    <property type="match status" value="1"/>
</dbReference>
<dbReference type="PANTHER" id="PTHR42760:SF132">
    <property type="entry name" value="SHORT-CHAIN DEHYDROGENASE_REDUCTASE FAMILY PROTEIN"/>
    <property type="match status" value="1"/>
</dbReference>
<evidence type="ECO:0000313" key="3">
    <source>
        <dbReference type="Proteomes" id="UP000018781"/>
    </source>
</evidence>
<dbReference type="Pfam" id="PF13561">
    <property type="entry name" value="adh_short_C2"/>
    <property type="match status" value="1"/>
</dbReference>
<name>V9XQB8_9NOCA</name>
<organism evidence="2 3">
    <name type="scientific">Rhodococcus pyridinivorans SB3094</name>
    <dbReference type="NCBI Taxonomy" id="1435356"/>
    <lineage>
        <taxon>Bacteria</taxon>
        <taxon>Bacillati</taxon>
        <taxon>Actinomycetota</taxon>
        <taxon>Actinomycetes</taxon>
        <taxon>Mycobacteriales</taxon>
        <taxon>Nocardiaceae</taxon>
        <taxon>Rhodococcus</taxon>
    </lineage>
</organism>
<dbReference type="AlphaFoldDB" id="V9XQB8"/>
<dbReference type="HOGENOM" id="CLU_2261666_0_0_11"/>
<reference evidence="2 3" key="1">
    <citation type="journal article" date="2014" name="Genome Announc.">
        <title>Complete Genome of Rhodococcus pyridinivorans SB3094, a Methyl-Ethyl-Ketone-Degrading Bacterium Used for Bioaugmentation.</title>
        <authorList>
            <person name="Dueholm M.S."/>
            <person name="Albertsen M."/>
            <person name="D'Imperio S."/>
            <person name="Tale V.P."/>
            <person name="Lewis D."/>
            <person name="Nielsen P.H."/>
            <person name="Nielsen J.L."/>
        </authorList>
    </citation>
    <scope>NUCLEOTIDE SEQUENCE [LARGE SCALE GENOMIC DNA]</scope>
    <source>
        <strain evidence="2 3">SB3094</strain>
    </source>
</reference>
<dbReference type="Proteomes" id="UP000018781">
    <property type="component" value="Chromosome"/>
</dbReference>
<comment type="similarity">
    <text evidence="1">Belongs to the short-chain dehydrogenases/reductases (SDR) family.</text>
</comment>
<dbReference type="EMBL" id="CP006996">
    <property type="protein sequence ID" value="AHD23552.1"/>
    <property type="molecule type" value="Genomic_DNA"/>
</dbReference>
<dbReference type="PATRIC" id="fig|1435356.3.peg.120"/>
<protein>
    <recommendedName>
        <fullName evidence="4">Short-chain dehydrogenase</fullName>
    </recommendedName>
</protein>
<dbReference type="GO" id="GO:0016616">
    <property type="term" value="F:oxidoreductase activity, acting on the CH-OH group of donors, NAD or NADP as acceptor"/>
    <property type="evidence" value="ECO:0007669"/>
    <property type="project" value="TreeGrafter"/>
</dbReference>
<dbReference type="SUPFAM" id="SSF51735">
    <property type="entry name" value="NAD(P)-binding Rossmann-fold domains"/>
    <property type="match status" value="1"/>
</dbReference>